<evidence type="ECO:0000256" key="2">
    <source>
        <dbReference type="SAM" id="Phobius"/>
    </source>
</evidence>
<keyword evidence="2" id="KW-1133">Transmembrane helix</keyword>
<dbReference type="RefSeq" id="WP_354269792.1">
    <property type="nucleotide sequence ID" value="NZ_JBEPTQ010000001.1"/>
</dbReference>
<feature type="region of interest" description="Disordered" evidence="1">
    <location>
        <begin position="57"/>
        <end position="82"/>
    </location>
</feature>
<organism evidence="3 4">
    <name type="scientific">Bradyrhizobium japonicum</name>
    <dbReference type="NCBI Taxonomy" id="375"/>
    <lineage>
        <taxon>Bacteria</taxon>
        <taxon>Pseudomonadati</taxon>
        <taxon>Pseudomonadota</taxon>
        <taxon>Alphaproteobacteria</taxon>
        <taxon>Hyphomicrobiales</taxon>
        <taxon>Nitrobacteraceae</taxon>
        <taxon>Bradyrhizobium</taxon>
    </lineage>
</organism>
<accession>A0ABV2RGK7</accession>
<proteinExistence type="predicted"/>
<dbReference type="Proteomes" id="UP001549291">
    <property type="component" value="Unassembled WGS sequence"/>
</dbReference>
<feature type="transmembrane region" description="Helical" evidence="2">
    <location>
        <begin position="20"/>
        <end position="43"/>
    </location>
</feature>
<name>A0ABV2RGK7_BRAJP</name>
<feature type="compositionally biased region" description="Polar residues" evidence="1">
    <location>
        <begin position="63"/>
        <end position="75"/>
    </location>
</feature>
<evidence type="ECO:0000256" key="1">
    <source>
        <dbReference type="SAM" id="MobiDB-lite"/>
    </source>
</evidence>
<keyword evidence="2" id="KW-0472">Membrane</keyword>
<dbReference type="EMBL" id="JBEPTQ010000001">
    <property type="protein sequence ID" value="MET4715927.1"/>
    <property type="molecule type" value="Genomic_DNA"/>
</dbReference>
<sequence length="206" mass="22591">MSRQLRGRRWSEISEEAQPFGMPFVDIVASALICMVALLILWLQLINPLGHIPGHKQEYAKPTRSTEGQAGTSSGDSDEGNHRYDAPGVLLSLVVQWLNDSNRESISIHVQCGDDRQLSISPNSDGYAATTIRIDKASTDCRVSAKSGDGKQGNVVISSRVITEGKQVVATQFHTGDASQNVLSGSRELMDLLGKKQGERWPFKWK</sequence>
<protein>
    <submittedName>
        <fullName evidence="3">Uncharacterized protein</fullName>
    </submittedName>
</protein>
<reference evidence="3 4" key="1">
    <citation type="submission" date="2024-06" db="EMBL/GenBank/DDBJ databases">
        <title>Genomic Encyclopedia of Type Strains, Phase V (KMG-V): Genome sequencing to study the core and pangenomes of soil and plant-associated prokaryotes.</title>
        <authorList>
            <person name="Whitman W."/>
        </authorList>
    </citation>
    <scope>NUCLEOTIDE SEQUENCE [LARGE SCALE GENOMIC DNA]</scope>
    <source>
        <strain evidence="3 4">USDA 160</strain>
    </source>
</reference>
<gene>
    <name evidence="3" type="ORF">ABIF63_000030</name>
</gene>
<evidence type="ECO:0000313" key="4">
    <source>
        <dbReference type="Proteomes" id="UP001549291"/>
    </source>
</evidence>
<comment type="caution">
    <text evidence="3">The sequence shown here is derived from an EMBL/GenBank/DDBJ whole genome shotgun (WGS) entry which is preliminary data.</text>
</comment>
<evidence type="ECO:0000313" key="3">
    <source>
        <dbReference type="EMBL" id="MET4715927.1"/>
    </source>
</evidence>
<keyword evidence="4" id="KW-1185">Reference proteome</keyword>
<keyword evidence="2" id="KW-0812">Transmembrane</keyword>